<dbReference type="PANTHER" id="PTHR43163:SF6">
    <property type="entry name" value="DIPEPTIDE TRANSPORT SYSTEM PERMEASE PROTEIN DPPB-RELATED"/>
    <property type="match status" value="1"/>
</dbReference>
<evidence type="ECO:0000256" key="1">
    <source>
        <dbReference type="ARBA" id="ARBA00004651"/>
    </source>
</evidence>
<evidence type="ECO:0000259" key="8">
    <source>
        <dbReference type="PROSITE" id="PS50928"/>
    </source>
</evidence>
<dbReference type="RefSeq" id="WP_183662832.1">
    <property type="nucleotide sequence ID" value="NZ_JACHXN010000010.1"/>
</dbReference>
<evidence type="ECO:0000256" key="3">
    <source>
        <dbReference type="ARBA" id="ARBA00022475"/>
    </source>
</evidence>
<feature type="transmembrane region" description="Helical" evidence="7">
    <location>
        <begin position="134"/>
        <end position="155"/>
    </location>
</feature>
<dbReference type="SUPFAM" id="SSF161098">
    <property type="entry name" value="MetI-like"/>
    <property type="match status" value="1"/>
</dbReference>
<keyword evidence="10" id="KW-1185">Reference proteome</keyword>
<organism evidence="9 10">
    <name type="scientific">Phyllobacterium trifolii</name>
    <dbReference type="NCBI Taxonomy" id="300193"/>
    <lineage>
        <taxon>Bacteria</taxon>
        <taxon>Pseudomonadati</taxon>
        <taxon>Pseudomonadota</taxon>
        <taxon>Alphaproteobacteria</taxon>
        <taxon>Hyphomicrobiales</taxon>
        <taxon>Phyllobacteriaceae</taxon>
        <taxon>Phyllobacterium</taxon>
    </lineage>
</organism>
<evidence type="ECO:0000256" key="7">
    <source>
        <dbReference type="RuleBase" id="RU363032"/>
    </source>
</evidence>
<feature type="transmembrane region" description="Helical" evidence="7">
    <location>
        <begin position="235"/>
        <end position="257"/>
    </location>
</feature>
<protein>
    <submittedName>
        <fullName evidence="9">Peptide/nickel transport system permease protein</fullName>
    </submittedName>
</protein>
<dbReference type="InterPro" id="IPR045621">
    <property type="entry name" value="BPD_transp_1_N"/>
</dbReference>
<feature type="transmembrane region" description="Helical" evidence="7">
    <location>
        <begin position="175"/>
        <end position="196"/>
    </location>
</feature>
<dbReference type="Pfam" id="PF00528">
    <property type="entry name" value="BPD_transp_1"/>
    <property type="match status" value="1"/>
</dbReference>
<dbReference type="Pfam" id="PF19300">
    <property type="entry name" value="BPD_transp_1_N"/>
    <property type="match status" value="1"/>
</dbReference>
<feature type="transmembrane region" description="Helical" evidence="7">
    <location>
        <begin position="101"/>
        <end position="122"/>
    </location>
</feature>
<dbReference type="CDD" id="cd06261">
    <property type="entry name" value="TM_PBP2"/>
    <property type="match status" value="1"/>
</dbReference>
<feature type="domain" description="ABC transmembrane type-1" evidence="8">
    <location>
        <begin position="95"/>
        <end position="300"/>
    </location>
</feature>
<dbReference type="InterPro" id="IPR035906">
    <property type="entry name" value="MetI-like_sf"/>
</dbReference>
<dbReference type="GO" id="GO:0055085">
    <property type="term" value="P:transmembrane transport"/>
    <property type="evidence" value="ECO:0007669"/>
    <property type="project" value="InterPro"/>
</dbReference>
<reference evidence="9 10" key="1">
    <citation type="submission" date="2020-08" db="EMBL/GenBank/DDBJ databases">
        <title>Genomic Encyclopedia of Type Strains, Phase III (KMG-III): the genomes of soil and plant-associated and newly described type strains.</title>
        <authorList>
            <person name="Whitman W."/>
        </authorList>
    </citation>
    <scope>NUCLEOTIDE SEQUENCE [LARGE SCALE GENOMIC DNA]</scope>
    <source>
        <strain evidence="9 10">CECT 7015</strain>
    </source>
</reference>
<dbReference type="GO" id="GO:0005886">
    <property type="term" value="C:plasma membrane"/>
    <property type="evidence" value="ECO:0007669"/>
    <property type="project" value="UniProtKB-SubCell"/>
</dbReference>
<keyword evidence="2 7" id="KW-0813">Transport</keyword>
<evidence type="ECO:0000313" key="9">
    <source>
        <dbReference type="EMBL" id="MBB3146900.1"/>
    </source>
</evidence>
<keyword evidence="6 7" id="KW-0472">Membrane</keyword>
<evidence type="ECO:0000256" key="4">
    <source>
        <dbReference type="ARBA" id="ARBA00022692"/>
    </source>
</evidence>
<dbReference type="PROSITE" id="PS50928">
    <property type="entry name" value="ABC_TM1"/>
    <property type="match status" value="1"/>
</dbReference>
<dbReference type="EMBL" id="JACHXN010000010">
    <property type="protein sequence ID" value="MBB3146900.1"/>
    <property type="molecule type" value="Genomic_DNA"/>
</dbReference>
<keyword evidence="4 7" id="KW-0812">Transmembrane</keyword>
<name>A0A839UD98_9HYPH</name>
<sequence>MLTFILRRLAFLVPMLLVVTFVIFALILLLPGDPVFAILGDAATPAQIAELRQKLHLDQPIIVQYLVWLKSVLTGDFGRSLRTSELVSDMLLTRIPVTVELSLLSLVVSCAVGIPAGVIAAVRRNQWPDLVFSTASLAGIAMPYFWTGILLMMLFSVHLRWLPPSGYIPLFQDPLMSLKLMIMPALTVGLPLSAVIMRQTRNSMVQVLSQDYIRTAEARGVSPMGVLFLHALRNALIPVVTVIGLQIGSLIGGSVVAETMFSLPGLGRMVIEGIFQRDFAPVQAAMLIIVIGVLLANLLTDLSYAVLDKRVKI</sequence>
<keyword evidence="3" id="KW-1003">Cell membrane</keyword>
<feature type="transmembrane region" description="Helical" evidence="7">
    <location>
        <begin position="9"/>
        <end position="30"/>
    </location>
</feature>
<comment type="caution">
    <text evidence="9">The sequence shown here is derived from an EMBL/GenBank/DDBJ whole genome shotgun (WGS) entry which is preliminary data.</text>
</comment>
<dbReference type="Proteomes" id="UP000554520">
    <property type="component" value="Unassembled WGS sequence"/>
</dbReference>
<dbReference type="PANTHER" id="PTHR43163">
    <property type="entry name" value="DIPEPTIDE TRANSPORT SYSTEM PERMEASE PROTEIN DPPB-RELATED"/>
    <property type="match status" value="1"/>
</dbReference>
<comment type="subcellular location">
    <subcellularLocation>
        <location evidence="1 7">Cell membrane</location>
        <topology evidence="1 7">Multi-pass membrane protein</topology>
    </subcellularLocation>
</comment>
<comment type="similarity">
    <text evidence="7">Belongs to the binding-protein-dependent transport system permease family.</text>
</comment>
<keyword evidence="5 7" id="KW-1133">Transmembrane helix</keyword>
<gene>
    <name evidence="9" type="ORF">FHS21_003316</name>
</gene>
<dbReference type="AlphaFoldDB" id="A0A839UD98"/>
<evidence type="ECO:0000256" key="6">
    <source>
        <dbReference type="ARBA" id="ARBA00023136"/>
    </source>
</evidence>
<proteinExistence type="inferred from homology"/>
<dbReference type="InterPro" id="IPR000515">
    <property type="entry name" value="MetI-like"/>
</dbReference>
<evidence type="ECO:0000256" key="5">
    <source>
        <dbReference type="ARBA" id="ARBA00022989"/>
    </source>
</evidence>
<feature type="transmembrane region" description="Helical" evidence="7">
    <location>
        <begin position="284"/>
        <end position="307"/>
    </location>
</feature>
<dbReference type="Gene3D" id="1.10.3720.10">
    <property type="entry name" value="MetI-like"/>
    <property type="match status" value="1"/>
</dbReference>
<evidence type="ECO:0000256" key="2">
    <source>
        <dbReference type="ARBA" id="ARBA00022448"/>
    </source>
</evidence>
<accession>A0A839UD98</accession>
<evidence type="ECO:0000313" key="10">
    <source>
        <dbReference type="Proteomes" id="UP000554520"/>
    </source>
</evidence>